<dbReference type="Proteomes" id="UP000195160">
    <property type="component" value="Unassembled WGS sequence"/>
</dbReference>
<feature type="compositionally biased region" description="Polar residues" evidence="1">
    <location>
        <begin position="1"/>
        <end position="10"/>
    </location>
</feature>
<comment type="caution">
    <text evidence="2">The sequence shown here is derived from an EMBL/GenBank/DDBJ whole genome shotgun (WGS) entry which is preliminary data.</text>
</comment>
<proteinExistence type="predicted"/>
<sequence>MQASQILNYNRQKREKQEAYNQEHAGENKQKFYDSNPTLAGYDENWDYKNVDSWRRTMDEGYYPNGRNEDVEAFNEKQVTKGNTLSPQTETKYEMMAKDLREQGKNKEAAEIERRLNRMKPNILEQWINVDPDENALLTSLDQYSKNHLIFNTLEGLDRITGAASIRNTIDKGLERSNKGEDFWSDQMWDDAGDGFTGKVKAHGSDIIEKAGWKTGNKYIDFATGLIADIGFDPTTYVGAGLAKQAGKLGSKFGKSTGIGEVAAQLGDNIKHTNVPGLDMDVGKALLTQASRGGKLKFDPNTNELVRAESGVLDDALKDVNQLQKQSHNLLADAIFQIRKLNKDGGAGGQTLREHISRKS</sequence>
<dbReference type="AlphaFoldDB" id="A0A9X6MVB0"/>
<gene>
    <name evidence="2" type="ORF">BK784_38725</name>
</gene>
<reference evidence="2 3" key="1">
    <citation type="submission" date="2016-10" db="EMBL/GenBank/DDBJ databases">
        <title>Comparative genomics of Bacillus thuringiensis reveals a path to pathogens against multiple invertebrate hosts.</title>
        <authorList>
            <person name="Zheng J."/>
            <person name="Gao Q."/>
            <person name="Liu H."/>
            <person name="Peng D."/>
            <person name="Ruan L."/>
            <person name="Sun M."/>
        </authorList>
    </citation>
    <scope>NUCLEOTIDE SEQUENCE [LARGE SCALE GENOMIC DNA]</scope>
    <source>
        <strain evidence="2">T30001</strain>
    </source>
</reference>
<feature type="region of interest" description="Disordered" evidence="1">
    <location>
        <begin position="1"/>
        <end position="36"/>
    </location>
</feature>
<dbReference type="RefSeq" id="WP_088071683.1">
    <property type="nucleotide sequence ID" value="NZ_MOOV01000292.1"/>
</dbReference>
<organism evidence="2 3">
    <name type="scientific">Bacillus thuringiensis subsp. medellin</name>
    <dbReference type="NCBI Taxonomy" id="79672"/>
    <lineage>
        <taxon>Bacteria</taxon>
        <taxon>Bacillati</taxon>
        <taxon>Bacillota</taxon>
        <taxon>Bacilli</taxon>
        <taxon>Bacillales</taxon>
        <taxon>Bacillaceae</taxon>
        <taxon>Bacillus</taxon>
        <taxon>Bacillus cereus group</taxon>
    </lineage>
</organism>
<accession>A0A9X6MVB0</accession>
<evidence type="ECO:0000313" key="3">
    <source>
        <dbReference type="Proteomes" id="UP000195160"/>
    </source>
</evidence>
<evidence type="ECO:0000313" key="2">
    <source>
        <dbReference type="EMBL" id="OUB82171.1"/>
    </source>
</evidence>
<protein>
    <submittedName>
        <fullName evidence="2">Uncharacterized protein</fullName>
    </submittedName>
</protein>
<evidence type="ECO:0000256" key="1">
    <source>
        <dbReference type="SAM" id="MobiDB-lite"/>
    </source>
</evidence>
<dbReference type="EMBL" id="MOOV01000292">
    <property type="protein sequence ID" value="OUB82171.1"/>
    <property type="molecule type" value="Genomic_DNA"/>
</dbReference>
<name>A0A9X6MVB0_BACTV</name>